<keyword evidence="3" id="KW-1185">Reference proteome</keyword>
<protein>
    <recommendedName>
        <fullName evidence="1">VOC domain-containing protein</fullName>
    </recommendedName>
</protein>
<dbReference type="PANTHER" id="PTHR33993:SF14">
    <property type="entry name" value="GB|AAF24581.1"/>
    <property type="match status" value="1"/>
</dbReference>
<dbReference type="InterPro" id="IPR041581">
    <property type="entry name" value="Glyoxalase_6"/>
</dbReference>
<dbReference type="Pfam" id="PF00903">
    <property type="entry name" value="Glyoxalase"/>
    <property type="match status" value="1"/>
</dbReference>
<organism evidence="2 3">
    <name type="scientific">Promicromonospora thailandica</name>
    <dbReference type="NCBI Taxonomy" id="765201"/>
    <lineage>
        <taxon>Bacteria</taxon>
        <taxon>Bacillati</taxon>
        <taxon>Actinomycetota</taxon>
        <taxon>Actinomycetes</taxon>
        <taxon>Micrococcales</taxon>
        <taxon>Promicromonosporaceae</taxon>
        <taxon>Promicromonospora</taxon>
    </lineage>
</organism>
<dbReference type="CDD" id="cd07247">
    <property type="entry name" value="SgaA_N_like"/>
    <property type="match status" value="1"/>
</dbReference>
<reference evidence="2" key="1">
    <citation type="submission" date="2022-06" db="EMBL/GenBank/DDBJ databases">
        <title>Genomic Encyclopedia of Archaeal and Bacterial Type Strains, Phase II (KMG-II): from individual species to whole genera.</title>
        <authorList>
            <person name="Goeker M."/>
        </authorList>
    </citation>
    <scope>NUCLEOTIDE SEQUENCE</scope>
    <source>
        <strain evidence="2">DSM 26652</strain>
    </source>
</reference>
<dbReference type="SUPFAM" id="SSF54593">
    <property type="entry name" value="Glyoxalase/Bleomycin resistance protein/Dihydroxybiphenyl dioxygenase"/>
    <property type="match status" value="2"/>
</dbReference>
<dbReference type="PROSITE" id="PS51819">
    <property type="entry name" value="VOC"/>
    <property type="match status" value="2"/>
</dbReference>
<dbReference type="Proteomes" id="UP001139493">
    <property type="component" value="Unassembled WGS sequence"/>
</dbReference>
<evidence type="ECO:0000313" key="3">
    <source>
        <dbReference type="Proteomes" id="UP001139493"/>
    </source>
</evidence>
<dbReference type="InterPro" id="IPR004360">
    <property type="entry name" value="Glyas_Fos-R_dOase_dom"/>
</dbReference>
<evidence type="ECO:0000313" key="2">
    <source>
        <dbReference type="EMBL" id="MCP2265617.1"/>
    </source>
</evidence>
<feature type="domain" description="VOC" evidence="1">
    <location>
        <begin position="14"/>
        <end position="137"/>
    </location>
</feature>
<accession>A0A9X2G5C1</accession>
<name>A0A9X2G5C1_9MICO</name>
<gene>
    <name evidence="2" type="ORF">APR03_002975</name>
</gene>
<dbReference type="PANTHER" id="PTHR33993">
    <property type="entry name" value="GLYOXALASE-RELATED"/>
    <property type="match status" value="1"/>
</dbReference>
<evidence type="ECO:0000259" key="1">
    <source>
        <dbReference type="PROSITE" id="PS51819"/>
    </source>
</evidence>
<dbReference type="InterPro" id="IPR052164">
    <property type="entry name" value="Anthracycline_SecMetBiosynth"/>
</dbReference>
<dbReference type="Gene3D" id="3.10.180.10">
    <property type="entry name" value="2,3-Dihydroxybiphenyl 1,2-Dioxygenase, domain 1"/>
    <property type="match status" value="2"/>
</dbReference>
<dbReference type="Pfam" id="PF18029">
    <property type="entry name" value="Glyoxalase_6"/>
    <property type="match status" value="1"/>
</dbReference>
<dbReference type="AlphaFoldDB" id="A0A9X2G5C1"/>
<dbReference type="EMBL" id="JAMTCS010000009">
    <property type="protein sequence ID" value="MCP2265617.1"/>
    <property type="molecule type" value="Genomic_DNA"/>
</dbReference>
<dbReference type="InterPro" id="IPR029068">
    <property type="entry name" value="Glyas_Bleomycin-R_OHBP_Dase"/>
</dbReference>
<dbReference type="RefSeq" id="WP_253836891.1">
    <property type="nucleotide sequence ID" value="NZ_JAMTCS010000009.1"/>
</dbReference>
<proteinExistence type="predicted"/>
<feature type="domain" description="VOC" evidence="1">
    <location>
        <begin position="151"/>
        <end position="280"/>
    </location>
</feature>
<comment type="caution">
    <text evidence="2">The sequence shown here is derived from an EMBL/GenBank/DDBJ whole genome shotgun (WGS) entry which is preliminary data.</text>
</comment>
<dbReference type="InterPro" id="IPR037523">
    <property type="entry name" value="VOC_core"/>
</dbReference>
<sequence length="296" mass="30966">MADTPAPRTYPHGVPSWLDLETRDVDGAVAFYGALFGWRFAEMLPPGAPGRYVVASLDGTEATAVAAVATPDPGFEGEVAWHTYLAVDDVDAAAGRVAALGGRVSSPPQDVGPPDRPAGRMARFVDAQGAPARLWQAGTRPGAQAVNAPGTWNFSNLVTPDVDAALRFYGPLLGWERSDELGAGMARVPGYGDHLARTVDAGIHERQEHVPPGFADVVAGVLPGGGPAHWSVAFAVGDRDASAAVAERGGAVVLDTQDTEWTKEATIRDPLGAELVLSQFDPPESFVEAERQPAAD</sequence>